<proteinExistence type="predicted"/>
<gene>
    <name evidence="2" type="ORF">CYMTET_20254</name>
</gene>
<reference evidence="2 3" key="1">
    <citation type="journal article" date="2015" name="Genome Biol. Evol.">
        <title>Comparative Genomics of a Bacterivorous Green Alga Reveals Evolutionary Causalities and Consequences of Phago-Mixotrophic Mode of Nutrition.</title>
        <authorList>
            <person name="Burns J.A."/>
            <person name="Paasch A."/>
            <person name="Narechania A."/>
            <person name="Kim E."/>
        </authorList>
    </citation>
    <scope>NUCLEOTIDE SEQUENCE [LARGE SCALE GENOMIC DNA]</scope>
    <source>
        <strain evidence="2 3">PLY_AMNH</strain>
    </source>
</reference>
<evidence type="ECO:0000313" key="2">
    <source>
        <dbReference type="EMBL" id="KAK3271389.1"/>
    </source>
</evidence>
<keyword evidence="1" id="KW-0732">Signal</keyword>
<dbReference type="EMBL" id="LGRX02009792">
    <property type="protein sequence ID" value="KAK3271389.1"/>
    <property type="molecule type" value="Genomic_DNA"/>
</dbReference>
<feature type="signal peptide" evidence="1">
    <location>
        <begin position="1"/>
        <end position="16"/>
    </location>
</feature>
<feature type="chain" id="PRO_5042101331" description="Peptidase C39-like domain-containing protein" evidence="1">
    <location>
        <begin position="17"/>
        <end position="242"/>
    </location>
</feature>
<dbReference type="Proteomes" id="UP001190700">
    <property type="component" value="Unassembled WGS sequence"/>
</dbReference>
<name>A0AAE0G4H2_9CHLO</name>
<evidence type="ECO:0008006" key="4">
    <source>
        <dbReference type="Google" id="ProtNLM"/>
    </source>
</evidence>
<dbReference type="AlphaFoldDB" id="A0AAE0G4H2"/>
<evidence type="ECO:0000313" key="3">
    <source>
        <dbReference type="Proteomes" id="UP001190700"/>
    </source>
</evidence>
<organism evidence="2 3">
    <name type="scientific">Cymbomonas tetramitiformis</name>
    <dbReference type="NCBI Taxonomy" id="36881"/>
    <lineage>
        <taxon>Eukaryota</taxon>
        <taxon>Viridiplantae</taxon>
        <taxon>Chlorophyta</taxon>
        <taxon>Pyramimonadophyceae</taxon>
        <taxon>Pyramimonadales</taxon>
        <taxon>Pyramimonadaceae</taxon>
        <taxon>Cymbomonas</taxon>
    </lineage>
</organism>
<evidence type="ECO:0000256" key="1">
    <source>
        <dbReference type="SAM" id="SignalP"/>
    </source>
</evidence>
<comment type="caution">
    <text evidence="2">The sequence shown here is derived from an EMBL/GenBank/DDBJ whole genome shotgun (WGS) entry which is preliminary data.</text>
</comment>
<sequence>MMRLTFCLFVIGLAAALDTLTLDAEPSFKVAMTPLHDPVLSASWARATWQKGTSEPLMNASALKDGLEKWHTVWNSFSEEQRWQATYNNSVLARSNGVGSEYCPQNCPEWCWATCICIVKNQPCADECQYVSQKTGQQCCTGDCQACGKVTGTADDIARYTGGMSTGPPNNEQALQQSLAAGKQNIALIQWYQGGGHAIVVSGYSGGKYQVEDPLAGSATYDSFAQLMNYDGRGRWSGTVLV</sequence>
<protein>
    <recommendedName>
        <fullName evidence="4">Peptidase C39-like domain-containing protein</fullName>
    </recommendedName>
</protein>
<keyword evidence="3" id="KW-1185">Reference proteome</keyword>
<accession>A0AAE0G4H2</accession>